<accession>A0AA37WLI6</accession>
<gene>
    <name evidence="2" type="ORF">GCM10007852_30930</name>
</gene>
<organism evidence="2 3">
    <name type="scientific">Agaribacter marinus</name>
    <dbReference type="NCBI Taxonomy" id="1431249"/>
    <lineage>
        <taxon>Bacteria</taxon>
        <taxon>Pseudomonadati</taxon>
        <taxon>Pseudomonadota</taxon>
        <taxon>Gammaproteobacteria</taxon>
        <taxon>Alteromonadales</taxon>
        <taxon>Alteromonadaceae</taxon>
        <taxon>Agaribacter</taxon>
    </lineage>
</organism>
<dbReference type="InterPro" id="IPR051927">
    <property type="entry name" value="Zn_Chap_cDPG_Synth"/>
</dbReference>
<dbReference type="PANTHER" id="PTHR43603:SF1">
    <property type="entry name" value="ZINC-REGULATED GTPASE METALLOPROTEIN ACTIVATOR 1"/>
    <property type="match status" value="1"/>
</dbReference>
<keyword evidence="3" id="KW-1185">Reference proteome</keyword>
<evidence type="ECO:0000313" key="3">
    <source>
        <dbReference type="Proteomes" id="UP001156601"/>
    </source>
</evidence>
<dbReference type="Gene3D" id="3.40.50.300">
    <property type="entry name" value="P-loop containing nucleotide triphosphate hydrolases"/>
    <property type="match status" value="1"/>
</dbReference>
<proteinExistence type="predicted"/>
<dbReference type="Pfam" id="PF02492">
    <property type="entry name" value="cobW"/>
    <property type="match status" value="1"/>
</dbReference>
<sequence>MLDEISRLAKDGKYDYLVIESTGISEPLPVAETFTFADEDGVSLSNVAALDTMVTVVDALNFLKDCDEAKQLQDVLKGKEMWAKLPDPFPSWEH</sequence>
<comment type="caution">
    <text evidence="2">The sequence shown here is derived from an EMBL/GenBank/DDBJ whole genome shotgun (WGS) entry which is preliminary data.</text>
</comment>
<dbReference type="AlphaFoldDB" id="A0AA37WLI6"/>
<dbReference type="InterPro" id="IPR027417">
    <property type="entry name" value="P-loop_NTPase"/>
</dbReference>
<dbReference type="SUPFAM" id="SSF52540">
    <property type="entry name" value="P-loop containing nucleoside triphosphate hydrolases"/>
    <property type="match status" value="1"/>
</dbReference>
<evidence type="ECO:0000259" key="1">
    <source>
        <dbReference type="Pfam" id="PF02492"/>
    </source>
</evidence>
<dbReference type="EMBL" id="BSOT01000007">
    <property type="protein sequence ID" value="GLR72185.1"/>
    <property type="molecule type" value="Genomic_DNA"/>
</dbReference>
<dbReference type="Proteomes" id="UP001156601">
    <property type="component" value="Unassembled WGS sequence"/>
</dbReference>
<protein>
    <recommendedName>
        <fullName evidence="1">CobW/HypB/UreG nucleotide-binding domain-containing protein</fullName>
    </recommendedName>
</protein>
<reference evidence="2" key="2">
    <citation type="submission" date="2023-01" db="EMBL/GenBank/DDBJ databases">
        <title>Draft genome sequence of Agaribacter marinus strain NBRC 110023.</title>
        <authorList>
            <person name="Sun Q."/>
            <person name="Mori K."/>
        </authorList>
    </citation>
    <scope>NUCLEOTIDE SEQUENCE</scope>
    <source>
        <strain evidence="2">NBRC 110023</strain>
    </source>
</reference>
<name>A0AA37WLI6_9ALTE</name>
<evidence type="ECO:0000313" key="2">
    <source>
        <dbReference type="EMBL" id="GLR72185.1"/>
    </source>
</evidence>
<reference evidence="2" key="1">
    <citation type="journal article" date="2014" name="Int. J. Syst. Evol. Microbiol.">
        <title>Complete genome sequence of Corynebacterium casei LMG S-19264T (=DSM 44701T), isolated from a smear-ripened cheese.</title>
        <authorList>
            <consortium name="US DOE Joint Genome Institute (JGI-PGF)"/>
            <person name="Walter F."/>
            <person name="Albersmeier A."/>
            <person name="Kalinowski J."/>
            <person name="Ruckert C."/>
        </authorList>
    </citation>
    <scope>NUCLEOTIDE SEQUENCE</scope>
    <source>
        <strain evidence="2">NBRC 110023</strain>
    </source>
</reference>
<dbReference type="PANTHER" id="PTHR43603">
    <property type="entry name" value="COBW DOMAIN-CONTAINING PROTEIN DDB_G0274527"/>
    <property type="match status" value="1"/>
</dbReference>
<dbReference type="InterPro" id="IPR003495">
    <property type="entry name" value="CobW/HypB/UreG_nucleotide-bd"/>
</dbReference>
<feature type="domain" description="CobW/HypB/UreG nucleotide-binding" evidence="1">
    <location>
        <begin position="3"/>
        <end position="71"/>
    </location>
</feature>